<evidence type="ECO:0000256" key="1">
    <source>
        <dbReference type="SAM" id="SignalP"/>
    </source>
</evidence>
<keyword evidence="1" id="KW-0732">Signal</keyword>
<accession>A0AAF0UJX7</accession>
<dbReference type="AlphaFoldDB" id="A0AAF0UJX7"/>
<feature type="chain" id="PRO_5042120294" evidence="1">
    <location>
        <begin position="21"/>
        <end position="68"/>
    </location>
</feature>
<dbReference type="EMBL" id="CP133620">
    <property type="protein sequence ID" value="WMV47130.1"/>
    <property type="molecule type" value="Genomic_DNA"/>
</dbReference>
<feature type="signal peptide" evidence="1">
    <location>
        <begin position="1"/>
        <end position="20"/>
    </location>
</feature>
<keyword evidence="3" id="KW-1185">Reference proteome</keyword>
<gene>
    <name evidence="2" type="ORF">MTR67_040515</name>
</gene>
<proteinExistence type="predicted"/>
<dbReference type="Proteomes" id="UP001234989">
    <property type="component" value="Chromosome 9"/>
</dbReference>
<evidence type="ECO:0000313" key="2">
    <source>
        <dbReference type="EMBL" id="WMV47130.1"/>
    </source>
</evidence>
<organism evidence="2 3">
    <name type="scientific">Solanum verrucosum</name>
    <dbReference type="NCBI Taxonomy" id="315347"/>
    <lineage>
        <taxon>Eukaryota</taxon>
        <taxon>Viridiplantae</taxon>
        <taxon>Streptophyta</taxon>
        <taxon>Embryophyta</taxon>
        <taxon>Tracheophyta</taxon>
        <taxon>Spermatophyta</taxon>
        <taxon>Magnoliopsida</taxon>
        <taxon>eudicotyledons</taxon>
        <taxon>Gunneridae</taxon>
        <taxon>Pentapetalae</taxon>
        <taxon>asterids</taxon>
        <taxon>lamiids</taxon>
        <taxon>Solanales</taxon>
        <taxon>Solanaceae</taxon>
        <taxon>Solanoideae</taxon>
        <taxon>Solaneae</taxon>
        <taxon>Solanum</taxon>
    </lineage>
</organism>
<evidence type="ECO:0000313" key="3">
    <source>
        <dbReference type="Proteomes" id="UP001234989"/>
    </source>
</evidence>
<protein>
    <submittedName>
        <fullName evidence="2">Uncharacterized protein</fullName>
    </submittedName>
</protein>
<reference evidence="2" key="1">
    <citation type="submission" date="2023-08" db="EMBL/GenBank/DDBJ databases">
        <title>A de novo genome assembly of Solanum verrucosum Schlechtendal, a Mexican diploid species geographically isolated from the other diploid A-genome species in potato relatives.</title>
        <authorList>
            <person name="Hosaka K."/>
        </authorList>
    </citation>
    <scope>NUCLEOTIDE SEQUENCE</scope>
    <source>
        <tissue evidence="2">Young leaves</tissue>
    </source>
</reference>
<sequence length="68" mass="7597">MLGFCLWLELRRVIILLASGLETPVLEFGLLEMVHSEGTLLATGCYDGQARIWKRSGKEHGGKTCFED</sequence>
<name>A0AAF0UJX7_SOLVR</name>